<proteinExistence type="inferred from homology"/>
<dbReference type="FunFam" id="1.10.10.10:FF:000479">
    <property type="entry name" value="Predicted protein"/>
    <property type="match status" value="1"/>
</dbReference>
<dbReference type="GO" id="GO:0005634">
    <property type="term" value="C:nucleus"/>
    <property type="evidence" value="ECO:0007669"/>
    <property type="project" value="UniProtKB-SubCell"/>
</dbReference>
<dbReference type="GO" id="GO:0003677">
    <property type="term" value="F:DNA binding"/>
    <property type="evidence" value="ECO:0007669"/>
    <property type="project" value="UniProtKB-KW"/>
</dbReference>
<dbReference type="PANTHER" id="PTHR10015:SF206">
    <property type="entry name" value="HSF-TYPE DNA-BINDING DOMAIN-CONTAINING PROTEIN"/>
    <property type="match status" value="1"/>
</dbReference>
<dbReference type="InterPro" id="IPR000232">
    <property type="entry name" value="HSF_DNA-bd"/>
</dbReference>
<dbReference type="EMBL" id="JALLPJ020001277">
    <property type="protein sequence ID" value="KAL3771960.1"/>
    <property type="molecule type" value="Genomic_DNA"/>
</dbReference>
<dbReference type="InterPro" id="IPR036390">
    <property type="entry name" value="WH_DNA-bd_sf"/>
</dbReference>
<dbReference type="Pfam" id="PF00447">
    <property type="entry name" value="HSF_DNA-bind"/>
    <property type="match status" value="1"/>
</dbReference>
<sequence length="530" mass="57781">MNNPQASNGSSRQPSPTSFEVATELLRFVSQNSCEKRAATNLAPASLVTLPASIATSEIVAAAPFSGFMHSMVARAAASASASTVAQLLPIDCSTDGHLHVPRRTPCINRPIDHTYTDYAPISDDNLRRLDFDDSILNDSCLCPEKKRLMEMLREKISENGGLAQAFPSKLHAVISNPELSDIISWMPHGRAFVVNDPGALVRDVLPNYFNQTKFVSFVRQLNLWGFKRVTRGVTGKTYYHELFLRGRPYMALKLTRYKVKGHGFKPVPNPNAEPNFHCYSQVGGENYVGTPVSKEQIMEDANVSEKKGRCKKKIMMSRASAAAKSQDEVTGLGGVLPEETFDEKAQVCNASDSNYLTSAISSTSVPPAVASSVQAPPQAQFTAVANLKTEYASQANASMQLGDLPQIATSFAKPNSMDDFLRQRLAQLQREQLEIEVLRRARMLGGIPASHNTGLDSLLPGIGNSGLSQNISNQFAQVVSGLSYILIPQSNQALPGNPRQMAVTEAIREANRLQEMAIASHVTEQRFSP</sequence>
<keyword evidence="7" id="KW-1185">Reference proteome</keyword>
<gene>
    <name evidence="6" type="ORF">ACHAWO_007237</name>
</gene>
<evidence type="ECO:0000313" key="7">
    <source>
        <dbReference type="Proteomes" id="UP001530400"/>
    </source>
</evidence>
<evidence type="ECO:0000256" key="2">
    <source>
        <dbReference type="ARBA" id="ARBA00023125"/>
    </source>
</evidence>
<evidence type="ECO:0000259" key="5">
    <source>
        <dbReference type="SMART" id="SM00415"/>
    </source>
</evidence>
<keyword evidence="2" id="KW-0238">DNA-binding</keyword>
<reference evidence="6 7" key="1">
    <citation type="submission" date="2024-10" db="EMBL/GenBank/DDBJ databases">
        <title>Updated reference genomes for cyclostephanoid diatoms.</title>
        <authorList>
            <person name="Roberts W.R."/>
            <person name="Alverson A.J."/>
        </authorList>
    </citation>
    <scope>NUCLEOTIDE SEQUENCE [LARGE SCALE GENOMIC DNA]</scope>
    <source>
        <strain evidence="6 7">AJA010-31</strain>
    </source>
</reference>
<evidence type="ECO:0000256" key="3">
    <source>
        <dbReference type="ARBA" id="ARBA00023242"/>
    </source>
</evidence>
<comment type="subcellular location">
    <subcellularLocation>
        <location evidence="1">Nucleus</location>
    </subcellularLocation>
</comment>
<dbReference type="PANTHER" id="PTHR10015">
    <property type="entry name" value="HEAT SHOCK TRANSCRIPTION FACTOR"/>
    <property type="match status" value="1"/>
</dbReference>
<evidence type="ECO:0000313" key="6">
    <source>
        <dbReference type="EMBL" id="KAL3771960.1"/>
    </source>
</evidence>
<evidence type="ECO:0000256" key="4">
    <source>
        <dbReference type="RuleBase" id="RU004020"/>
    </source>
</evidence>
<dbReference type="AlphaFoldDB" id="A0ABD3NG93"/>
<organism evidence="6 7">
    <name type="scientific">Cyclotella atomus</name>
    <dbReference type="NCBI Taxonomy" id="382360"/>
    <lineage>
        <taxon>Eukaryota</taxon>
        <taxon>Sar</taxon>
        <taxon>Stramenopiles</taxon>
        <taxon>Ochrophyta</taxon>
        <taxon>Bacillariophyta</taxon>
        <taxon>Coscinodiscophyceae</taxon>
        <taxon>Thalassiosirophycidae</taxon>
        <taxon>Stephanodiscales</taxon>
        <taxon>Stephanodiscaceae</taxon>
        <taxon>Cyclotella</taxon>
    </lineage>
</organism>
<keyword evidence="3" id="KW-0539">Nucleus</keyword>
<name>A0ABD3NG93_9STRA</name>
<evidence type="ECO:0000256" key="1">
    <source>
        <dbReference type="ARBA" id="ARBA00004123"/>
    </source>
</evidence>
<dbReference type="Gene3D" id="1.10.10.10">
    <property type="entry name" value="Winged helix-like DNA-binding domain superfamily/Winged helix DNA-binding domain"/>
    <property type="match status" value="1"/>
</dbReference>
<dbReference type="InterPro" id="IPR036388">
    <property type="entry name" value="WH-like_DNA-bd_sf"/>
</dbReference>
<dbReference type="Proteomes" id="UP001530400">
    <property type="component" value="Unassembled WGS sequence"/>
</dbReference>
<accession>A0ABD3NG93</accession>
<feature type="domain" description="HSF-type DNA-binding" evidence="5">
    <location>
        <begin position="163"/>
        <end position="259"/>
    </location>
</feature>
<comment type="similarity">
    <text evidence="4">Belongs to the HSF family.</text>
</comment>
<dbReference type="PRINTS" id="PR00056">
    <property type="entry name" value="HSFDOMAIN"/>
</dbReference>
<dbReference type="SUPFAM" id="SSF46785">
    <property type="entry name" value="Winged helix' DNA-binding domain"/>
    <property type="match status" value="1"/>
</dbReference>
<comment type="caution">
    <text evidence="6">The sequence shown here is derived from an EMBL/GenBank/DDBJ whole genome shotgun (WGS) entry which is preliminary data.</text>
</comment>
<dbReference type="SMART" id="SM00415">
    <property type="entry name" value="HSF"/>
    <property type="match status" value="1"/>
</dbReference>
<protein>
    <recommendedName>
        <fullName evidence="5">HSF-type DNA-binding domain-containing protein</fullName>
    </recommendedName>
</protein>